<dbReference type="EMBL" id="ML178849">
    <property type="protein sequence ID" value="TFK97202.1"/>
    <property type="molecule type" value="Genomic_DNA"/>
</dbReference>
<proteinExistence type="predicted"/>
<reference evidence="1 2" key="1">
    <citation type="journal article" date="2019" name="Nat. Ecol. Evol.">
        <title>Megaphylogeny resolves global patterns of mushroom evolution.</title>
        <authorList>
            <person name="Varga T."/>
            <person name="Krizsan K."/>
            <person name="Foldi C."/>
            <person name="Dima B."/>
            <person name="Sanchez-Garcia M."/>
            <person name="Sanchez-Ramirez S."/>
            <person name="Szollosi G.J."/>
            <person name="Szarkandi J.G."/>
            <person name="Papp V."/>
            <person name="Albert L."/>
            <person name="Andreopoulos W."/>
            <person name="Angelini C."/>
            <person name="Antonin V."/>
            <person name="Barry K.W."/>
            <person name="Bougher N.L."/>
            <person name="Buchanan P."/>
            <person name="Buyck B."/>
            <person name="Bense V."/>
            <person name="Catcheside P."/>
            <person name="Chovatia M."/>
            <person name="Cooper J."/>
            <person name="Damon W."/>
            <person name="Desjardin D."/>
            <person name="Finy P."/>
            <person name="Geml J."/>
            <person name="Haridas S."/>
            <person name="Hughes K."/>
            <person name="Justo A."/>
            <person name="Karasinski D."/>
            <person name="Kautmanova I."/>
            <person name="Kiss B."/>
            <person name="Kocsube S."/>
            <person name="Kotiranta H."/>
            <person name="LaButti K.M."/>
            <person name="Lechner B.E."/>
            <person name="Liimatainen K."/>
            <person name="Lipzen A."/>
            <person name="Lukacs Z."/>
            <person name="Mihaltcheva S."/>
            <person name="Morgado L.N."/>
            <person name="Niskanen T."/>
            <person name="Noordeloos M.E."/>
            <person name="Ohm R.A."/>
            <person name="Ortiz-Santana B."/>
            <person name="Ovrebo C."/>
            <person name="Racz N."/>
            <person name="Riley R."/>
            <person name="Savchenko A."/>
            <person name="Shiryaev A."/>
            <person name="Soop K."/>
            <person name="Spirin V."/>
            <person name="Szebenyi C."/>
            <person name="Tomsovsky M."/>
            <person name="Tulloss R.E."/>
            <person name="Uehling J."/>
            <person name="Grigoriev I.V."/>
            <person name="Vagvolgyi C."/>
            <person name="Papp T."/>
            <person name="Martin F.M."/>
            <person name="Miettinen O."/>
            <person name="Hibbett D.S."/>
            <person name="Nagy L.G."/>
        </authorList>
    </citation>
    <scope>NUCLEOTIDE SEQUENCE [LARGE SCALE GENOMIC DNA]</scope>
    <source>
        <strain evidence="1 2">CBS 309.79</strain>
    </source>
</reference>
<keyword evidence="2" id="KW-1185">Reference proteome</keyword>
<dbReference type="AlphaFoldDB" id="A0A5C3Q5D8"/>
<accession>A0A5C3Q5D8</accession>
<evidence type="ECO:0000313" key="1">
    <source>
        <dbReference type="EMBL" id="TFK97202.1"/>
    </source>
</evidence>
<evidence type="ECO:0000313" key="2">
    <source>
        <dbReference type="Proteomes" id="UP000305067"/>
    </source>
</evidence>
<feature type="non-terminal residue" evidence="1">
    <location>
        <position position="1"/>
    </location>
</feature>
<dbReference type="Proteomes" id="UP000305067">
    <property type="component" value="Unassembled WGS sequence"/>
</dbReference>
<evidence type="ECO:0008006" key="3">
    <source>
        <dbReference type="Google" id="ProtNLM"/>
    </source>
</evidence>
<gene>
    <name evidence="1" type="ORF">BDV98DRAFT_514218</name>
</gene>
<name>A0A5C3Q5D8_9AGAR</name>
<protein>
    <recommendedName>
        <fullName evidence="3">Reverse transcriptase zinc-binding domain-containing protein</fullName>
    </recommendedName>
</protein>
<dbReference type="OrthoDB" id="3267074at2759"/>
<organism evidence="1 2">
    <name type="scientific">Pterulicium gracile</name>
    <dbReference type="NCBI Taxonomy" id="1884261"/>
    <lineage>
        <taxon>Eukaryota</taxon>
        <taxon>Fungi</taxon>
        <taxon>Dikarya</taxon>
        <taxon>Basidiomycota</taxon>
        <taxon>Agaricomycotina</taxon>
        <taxon>Agaricomycetes</taxon>
        <taxon>Agaricomycetidae</taxon>
        <taxon>Agaricales</taxon>
        <taxon>Pleurotineae</taxon>
        <taxon>Pterulaceae</taxon>
        <taxon>Pterulicium</taxon>
    </lineage>
</organism>
<sequence>IIQLSTRKIALAKDFHRIGKVDSPVCPFFKQGEGSVKHFLLKCSRWNGQRFNIFKKELGRDACKISVLLNTAKGMRLATEFIKRTERLLRTHNSDD</sequence>